<protein>
    <submittedName>
        <fullName evidence="2">Putative 7.8 kDa secreted protein</fullName>
    </submittedName>
</protein>
<dbReference type="AlphaFoldDB" id="A0A1Q3EUR2"/>
<feature type="signal peptide" evidence="1">
    <location>
        <begin position="1"/>
        <end position="21"/>
    </location>
</feature>
<feature type="chain" id="PRO_5012546648" evidence="1">
    <location>
        <begin position="22"/>
        <end position="123"/>
    </location>
</feature>
<name>A0A1Q3EUR2_CULTA</name>
<organism evidence="2">
    <name type="scientific">Culex tarsalis</name>
    <name type="common">Encephalitis mosquito</name>
    <dbReference type="NCBI Taxonomy" id="7177"/>
    <lineage>
        <taxon>Eukaryota</taxon>
        <taxon>Metazoa</taxon>
        <taxon>Ecdysozoa</taxon>
        <taxon>Arthropoda</taxon>
        <taxon>Hexapoda</taxon>
        <taxon>Insecta</taxon>
        <taxon>Pterygota</taxon>
        <taxon>Neoptera</taxon>
        <taxon>Endopterygota</taxon>
        <taxon>Diptera</taxon>
        <taxon>Nematocera</taxon>
        <taxon>Culicoidea</taxon>
        <taxon>Culicidae</taxon>
        <taxon>Culicinae</taxon>
        <taxon>Culicini</taxon>
        <taxon>Culex</taxon>
        <taxon>Culex</taxon>
    </lineage>
</organism>
<reference evidence="2" key="1">
    <citation type="submission" date="2017-01" db="EMBL/GenBank/DDBJ databases">
        <title>A deep insight into the sialotranscriptome of adult male and female Cluex tarsalis mosquitoes.</title>
        <authorList>
            <person name="Ribeiro J.M."/>
            <person name="Moreira F."/>
            <person name="Bernard K.A."/>
            <person name="Calvo E."/>
        </authorList>
    </citation>
    <scope>NUCLEOTIDE SEQUENCE</scope>
    <source>
        <strain evidence="2">Kern County</strain>
        <tissue evidence="2">Salivary glands</tissue>
    </source>
</reference>
<evidence type="ECO:0000256" key="1">
    <source>
        <dbReference type="SAM" id="SignalP"/>
    </source>
</evidence>
<evidence type="ECO:0000313" key="2">
    <source>
        <dbReference type="EMBL" id="JAV19045.1"/>
    </source>
</evidence>
<sequence>MPSIVVFILVLALLPYKLTFCKKYPNRGGCDYLHCDVLTVTDQKYCADFGNTGGYCKCVELDGKKVAQYVPCEETQIFDLKNGQCVDQSLKEVVVCEKNETPKKKKVDIITKIDNKINAVLAG</sequence>
<proteinExistence type="predicted"/>
<dbReference type="EMBL" id="GFDL01016000">
    <property type="protein sequence ID" value="JAV19045.1"/>
    <property type="molecule type" value="Transcribed_RNA"/>
</dbReference>
<accession>A0A1Q3EUR2</accession>
<keyword evidence="1" id="KW-0732">Signal</keyword>